<accession>A0ABT2JWU0</accession>
<keyword evidence="3" id="KW-1185">Reference proteome</keyword>
<evidence type="ECO:0000256" key="1">
    <source>
        <dbReference type="SAM" id="MobiDB-lite"/>
    </source>
</evidence>
<organism evidence="2 3">
    <name type="scientific">Streptomyces gossypii</name>
    <dbReference type="NCBI Taxonomy" id="2883101"/>
    <lineage>
        <taxon>Bacteria</taxon>
        <taxon>Bacillati</taxon>
        <taxon>Actinomycetota</taxon>
        <taxon>Actinomycetes</taxon>
        <taxon>Kitasatosporales</taxon>
        <taxon>Streptomycetaceae</taxon>
        <taxon>Streptomyces</taxon>
    </lineage>
</organism>
<evidence type="ECO:0000313" key="3">
    <source>
        <dbReference type="Proteomes" id="UP001156389"/>
    </source>
</evidence>
<protein>
    <recommendedName>
        <fullName evidence="4">PRL2-8</fullName>
    </recommendedName>
</protein>
<comment type="caution">
    <text evidence="2">The sequence shown here is derived from an EMBL/GenBank/DDBJ whole genome shotgun (WGS) entry which is preliminary data.</text>
</comment>
<dbReference type="Proteomes" id="UP001156389">
    <property type="component" value="Unassembled WGS sequence"/>
</dbReference>
<name>A0ABT2JWU0_9ACTN</name>
<sequence length="106" mass="11697">MSAYTRRSADWLANRSGSEQAQRAPGMPTGSRGADRERSTVPVCRECHDRAAPRPPKVWRAVLTPRPDWSHTDGTPLCPVPNPGRVDHWGPYASEPEFVDDSGETS</sequence>
<feature type="compositionally biased region" description="Acidic residues" evidence="1">
    <location>
        <begin position="97"/>
        <end position="106"/>
    </location>
</feature>
<proteinExistence type="predicted"/>
<feature type="region of interest" description="Disordered" evidence="1">
    <location>
        <begin position="65"/>
        <end position="106"/>
    </location>
</feature>
<gene>
    <name evidence="2" type="ORF">LHJ74_21070</name>
</gene>
<reference evidence="2 3" key="1">
    <citation type="submission" date="2021-10" db="EMBL/GenBank/DDBJ databases">
        <title>Streptomyces gossypii sp. nov., isolated from soil collected from cotton field.</title>
        <authorList>
            <person name="Ge X."/>
            <person name="Chen X."/>
            <person name="Liu W."/>
        </authorList>
    </citation>
    <scope>NUCLEOTIDE SEQUENCE [LARGE SCALE GENOMIC DNA]</scope>
    <source>
        <strain evidence="2 3">N2-109</strain>
    </source>
</reference>
<evidence type="ECO:0008006" key="4">
    <source>
        <dbReference type="Google" id="ProtNLM"/>
    </source>
</evidence>
<evidence type="ECO:0000313" key="2">
    <source>
        <dbReference type="EMBL" id="MCT2592365.1"/>
    </source>
</evidence>
<dbReference type="EMBL" id="JAJAGO010000010">
    <property type="protein sequence ID" value="MCT2592365.1"/>
    <property type="molecule type" value="Genomic_DNA"/>
</dbReference>
<dbReference type="RefSeq" id="WP_260219693.1">
    <property type="nucleotide sequence ID" value="NZ_JAJAGO010000010.1"/>
</dbReference>
<feature type="region of interest" description="Disordered" evidence="1">
    <location>
        <begin position="1"/>
        <end position="41"/>
    </location>
</feature>